<gene>
    <name evidence="2" type="ORF">TPA0598_02_01500</name>
</gene>
<evidence type="ECO:0000259" key="1">
    <source>
        <dbReference type="Pfam" id="PF01494"/>
    </source>
</evidence>
<dbReference type="PRINTS" id="PR00420">
    <property type="entry name" value="RNGMNOXGNASE"/>
</dbReference>
<dbReference type="GO" id="GO:0071949">
    <property type="term" value="F:FAD binding"/>
    <property type="evidence" value="ECO:0007669"/>
    <property type="project" value="InterPro"/>
</dbReference>
<sequence length="399" mass="44182">MYDVIVVGARCAGASTAMLFARAGYQVLMVDRAEFPRDTLSTLYIHQPGVALLRRWGVLDKVIATGCPPLDRAVYRIADIRIEGCSIPVDGHRAAYAPRRYLLDEILADAAVAAGVEFRQGCTVTEVLSDEEGQAIGVRCRTSDGGTTEEHARLVVGADGMRSRFATMVDSRITTEHPPATCAYYTYWEGVTDRFELYEAPGRWVGTVPTNDNTTLIAAYFPQSEFERVRKDAMGAYLEAVRGTAPELYAKIESQTPLERLHGTGDQRNYFREAAGLGWALVGDAGHHKDSITARGITDAFRQAQLLVDCVGTGLRDPEKLLDGLEEYAYQRDEILIDAYHSTLSVAELEVPEHRLSMLRTVAGDQELMDRYFATLAGVIGVEEFFTPELEARQELTRQ</sequence>
<dbReference type="InterPro" id="IPR050407">
    <property type="entry name" value="Geranylgeranyl_reductase"/>
</dbReference>
<proteinExistence type="predicted"/>
<accession>A0A0P4R2F6</accession>
<dbReference type="SUPFAM" id="SSF51905">
    <property type="entry name" value="FAD/NAD(P)-binding domain"/>
    <property type="match status" value="1"/>
</dbReference>
<dbReference type="RefSeq" id="WP_042150479.1">
    <property type="nucleotide sequence ID" value="NZ_BBNO01000002.1"/>
</dbReference>
<reference evidence="3" key="1">
    <citation type="submission" date="2014-09" db="EMBL/GenBank/DDBJ databases">
        <title>Whole genome shotgun sequence of Streptomyces sp. NBRC 110027.</title>
        <authorList>
            <person name="Komaki H."/>
            <person name="Ichikawa N."/>
            <person name="Katano-Makiyama Y."/>
            <person name="Hosoyama A."/>
            <person name="Hashimoto M."/>
            <person name="Uohara A."/>
            <person name="Kitahashi Y."/>
            <person name="Ohji S."/>
            <person name="Kimura A."/>
            <person name="Yamazoe A."/>
            <person name="Igarashi Y."/>
            <person name="Fujita N."/>
        </authorList>
    </citation>
    <scope>NUCLEOTIDE SEQUENCE [LARGE SCALE GENOMIC DNA]</scope>
    <source>
        <strain evidence="3">NBRC 110027</strain>
    </source>
</reference>
<dbReference type="InterPro" id="IPR002938">
    <property type="entry name" value="FAD-bd"/>
</dbReference>
<dbReference type="PANTHER" id="PTHR42685">
    <property type="entry name" value="GERANYLGERANYL DIPHOSPHATE REDUCTASE"/>
    <property type="match status" value="1"/>
</dbReference>
<organism evidence="2 3">
    <name type="scientific">Streptomyces lydicamycinicus</name>
    <dbReference type="NCBI Taxonomy" id="1546107"/>
    <lineage>
        <taxon>Bacteria</taxon>
        <taxon>Bacillati</taxon>
        <taxon>Actinomycetota</taxon>
        <taxon>Actinomycetes</taxon>
        <taxon>Kitasatosporales</taxon>
        <taxon>Streptomycetaceae</taxon>
        <taxon>Streptomyces</taxon>
    </lineage>
</organism>
<feature type="domain" description="FAD-binding" evidence="1">
    <location>
        <begin position="2"/>
        <end position="314"/>
    </location>
</feature>
<protein>
    <submittedName>
        <fullName evidence="2">Putative oxidoreductase</fullName>
    </submittedName>
</protein>
<dbReference type="OrthoDB" id="103324at2"/>
<name>A0A0P4R2F6_9ACTN</name>
<keyword evidence="3" id="KW-1185">Reference proteome</keyword>
<evidence type="ECO:0000313" key="3">
    <source>
        <dbReference type="Proteomes" id="UP000048965"/>
    </source>
</evidence>
<dbReference type="InterPro" id="IPR036188">
    <property type="entry name" value="FAD/NAD-bd_sf"/>
</dbReference>
<dbReference type="AlphaFoldDB" id="A0A0P4R2F6"/>
<comment type="caution">
    <text evidence="2">The sequence shown here is derived from an EMBL/GenBank/DDBJ whole genome shotgun (WGS) entry which is preliminary data.</text>
</comment>
<dbReference type="PANTHER" id="PTHR42685:SF22">
    <property type="entry name" value="CONDITIONED MEDIUM FACTOR RECEPTOR 1"/>
    <property type="match status" value="1"/>
</dbReference>
<dbReference type="EMBL" id="BBNO01000002">
    <property type="protein sequence ID" value="GAO06912.1"/>
    <property type="molecule type" value="Genomic_DNA"/>
</dbReference>
<evidence type="ECO:0000313" key="2">
    <source>
        <dbReference type="EMBL" id="GAO06912.1"/>
    </source>
</evidence>
<reference evidence="2 3" key="2">
    <citation type="journal article" date="2015" name="Stand. Genomic Sci.">
        <title>Draft genome sequence of marine-derived Streptomyces sp. TP-A0598, a producer of anti-MRSA antibiotic lydicamycins.</title>
        <authorList>
            <person name="Komaki H."/>
            <person name="Ichikawa N."/>
            <person name="Hosoyama A."/>
            <person name="Fujita N."/>
            <person name="Igarashi Y."/>
        </authorList>
    </citation>
    <scope>NUCLEOTIDE SEQUENCE [LARGE SCALE GENOMIC DNA]</scope>
    <source>
        <strain evidence="2 3">NBRC 110027</strain>
    </source>
</reference>
<dbReference type="Gene3D" id="3.50.50.60">
    <property type="entry name" value="FAD/NAD(P)-binding domain"/>
    <property type="match status" value="1"/>
</dbReference>
<dbReference type="Pfam" id="PF01494">
    <property type="entry name" value="FAD_binding_3"/>
    <property type="match status" value="1"/>
</dbReference>
<dbReference type="Proteomes" id="UP000048965">
    <property type="component" value="Unassembled WGS sequence"/>
</dbReference>